<dbReference type="GeneID" id="10276584"/>
<dbReference type="InterPro" id="IPR004843">
    <property type="entry name" value="Calcineurin-like_PHP"/>
</dbReference>
<evidence type="ECO:0000259" key="1">
    <source>
        <dbReference type="Pfam" id="PF00149"/>
    </source>
</evidence>
<evidence type="ECO:0000313" key="3">
    <source>
        <dbReference type="Proteomes" id="UP000007490"/>
    </source>
</evidence>
<dbReference type="CDD" id="cd07385">
    <property type="entry name" value="MPP_YkuE_C"/>
    <property type="match status" value="1"/>
</dbReference>
<dbReference type="SUPFAM" id="SSF56300">
    <property type="entry name" value="Metallo-dependent phosphatases"/>
    <property type="match status" value="1"/>
</dbReference>
<dbReference type="AlphaFoldDB" id="F0T7S3"/>
<dbReference type="PANTHER" id="PTHR31302:SF0">
    <property type="entry name" value="TRANSMEMBRANE PROTEIN WITH METALLOPHOSPHOESTERASE DOMAIN"/>
    <property type="match status" value="1"/>
</dbReference>
<organism evidence="2 3">
    <name type="scientific">Methanobacterium lacus (strain AL-21)</name>
    <dbReference type="NCBI Taxonomy" id="877455"/>
    <lineage>
        <taxon>Archaea</taxon>
        <taxon>Methanobacteriati</taxon>
        <taxon>Methanobacteriota</taxon>
        <taxon>Methanomada group</taxon>
        <taxon>Methanobacteria</taxon>
        <taxon>Methanobacteriales</taxon>
        <taxon>Methanobacteriaceae</taxon>
        <taxon>Methanobacterium</taxon>
    </lineage>
</organism>
<reference evidence="3" key="1">
    <citation type="submission" date="2011-02" db="EMBL/GenBank/DDBJ databases">
        <title>Complete sequence of Methanobacterium sp. AL-21.</title>
        <authorList>
            <consortium name="US DOE Joint Genome Institute"/>
            <person name="Lucas S."/>
            <person name="Copeland A."/>
            <person name="Lapidus A."/>
            <person name="Cheng J.-F."/>
            <person name="Goodwin L."/>
            <person name="Pitluck S."/>
            <person name="Chertkov O."/>
            <person name="Detter J.C."/>
            <person name="Han C."/>
            <person name="Tapia R."/>
            <person name="Land M."/>
            <person name="Hauser L."/>
            <person name="Kyrpides N."/>
            <person name="Ivanova N."/>
            <person name="Mikhailova N."/>
            <person name="Pagani I."/>
            <person name="Cadillo-Quiroz H."/>
            <person name="Imachi H."/>
            <person name="Zinder S."/>
            <person name="Liu W."/>
            <person name="Woyke T."/>
        </authorList>
    </citation>
    <scope>NUCLEOTIDE SEQUENCE [LARGE SCALE GENOMIC DNA]</scope>
    <source>
        <strain evidence="3">AL-21</strain>
    </source>
</reference>
<gene>
    <name evidence="2" type="ordered locus">Metbo_0158</name>
</gene>
<sequence>MKETNPHIRALYLRQKMQTAMSGVRDKLGIHEFDARDFEIVPVTVHVNGLDPEFNNYKIAHISDIHLGQWISAKRIEGVVNLVNKQKPDIVAITGDSVSYVVNEPILDMLRYLKNLKPKDATLAVLGNHDHWIGADEIRKVMKETGIIELENDVYTIKRGDAQLNIAGIDSVTLDKHDLNAVLNKLPESGPAILLAHEPDFADVSAATGRFSLQLSGHSHGGQMIIPGVGTPFRGSEFKKYPLGKYDVGDMVQYTNRGLGTNVFWIRINCPPEITVLNLQSSNSEIKDEPNKKI</sequence>
<evidence type="ECO:0000313" key="2">
    <source>
        <dbReference type="EMBL" id="ADZ08410.1"/>
    </source>
</evidence>
<proteinExistence type="predicted"/>
<dbReference type="InterPro" id="IPR051158">
    <property type="entry name" value="Metallophosphoesterase_sf"/>
</dbReference>
<protein>
    <submittedName>
        <fullName evidence="2">Metallophosphoesterase</fullName>
    </submittedName>
</protein>
<feature type="domain" description="Calcineurin-like phosphoesterase" evidence="1">
    <location>
        <begin position="58"/>
        <end position="221"/>
    </location>
</feature>
<accession>F0T7S3</accession>
<dbReference type="EMBL" id="CP002551">
    <property type="protein sequence ID" value="ADZ08410.1"/>
    <property type="molecule type" value="Genomic_DNA"/>
</dbReference>
<reference evidence="2 3" key="2">
    <citation type="journal article" date="2014" name="Int. J. Syst. Evol. Microbiol.">
        <title>Methanobacterium paludis sp. nov. and a novel strain of Methanobacterium lacus isolated from northern peatlands.</title>
        <authorList>
            <person name="Cadillo-Quiroz H."/>
            <person name="Brauer S.L."/>
            <person name="Goodson N."/>
            <person name="Yavitt J.B."/>
            <person name="Zinder S.H."/>
        </authorList>
    </citation>
    <scope>NUCLEOTIDE SEQUENCE [LARGE SCALE GENOMIC DNA]</scope>
    <source>
        <strain evidence="2 3">AL-21</strain>
    </source>
</reference>
<dbReference type="KEGG" id="mel:Metbo_0158"/>
<dbReference type="GO" id="GO:0016787">
    <property type="term" value="F:hydrolase activity"/>
    <property type="evidence" value="ECO:0007669"/>
    <property type="project" value="InterPro"/>
</dbReference>
<name>F0T7S3_METLA</name>
<dbReference type="RefSeq" id="WP_013643761.1">
    <property type="nucleotide sequence ID" value="NC_015216.1"/>
</dbReference>
<keyword evidence="3" id="KW-1185">Reference proteome</keyword>
<dbReference type="eggNOG" id="arCOG01156">
    <property type="taxonomic scope" value="Archaea"/>
</dbReference>
<dbReference type="Pfam" id="PF00149">
    <property type="entry name" value="Metallophos"/>
    <property type="match status" value="1"/>
</dbReference>
<dbReference type="Gene3D" id="3.60.21.10">
    <property type="match status" value="1"/>
</dbReference>
<dbReference type="PANTHER" id="PTHR31302">
    <property type="entry name" value="TRANSMEMBRANE PROTEIN WITH METALLOPHOSPHOESTERASE DOMAIN-RELATED"/>
    <property type="match status" value="1"/>
</dbReference>
<dbReference type="HOGENOM" id="CLU_025443_3_2_2"/>
<dbReference type="STRING" id="877455.Metbo_0158"/>
<dbReference type="InterPro" id="IPR029052">
    <property type="entry name" value="Metallo-depent_PP-like"/>
</dbReference>
<dbReference type="Proteomes" id="UP000007490">
    <property type="component" value="Chromosome"/>
</dbReference>